<feature type="transmembrane region" description="Helical" evidence="1">
    <location>
        <begin position="44"/>
        <end position="69"/>
    </location>
</feature>
<name>A0ABT9G8K0_LEPDI</name>
<protein>
    <recommendedName>
        <fullName evidence="4">ABC transporter ATP-binding protein</fullName>
    </recommendedName>
</protein>
<keyword evidence="3" id="KW-1185">Reference proteome</keyword>
<reference evidence="2 3" key="1">
    <citation type="submission" date="2023-08" db="EMBL/GenBank/DDBJ databases">
        <authorList>
            <person name="Roldan D.M."/>
            <person name="Menes R.J."/>
        </authorList>
    </citation>
    <scope>NUCLEOTIDE SEQUENCE [LARGE SCALE GENOMIC DNA]</scope>
    <source>
        <strain evidence="2 3">CCM 2812</strain>
    </source>
</reference>
<dbReference type="Proteomes" id="UP001235760">
    <property type="component" value="Unassembled WGS sequence"/>
</dbReference>
<proteinExistence type="predicted"/>
<sequence>MGWRLSWLRLLLRQPDLLFDHLGAHGALLAVDAKQLAQALERRLWLTLLSGLLLGCGIVLAGMAAMLWLLRGAPAEPGLPVVLGLLAVPLLPWLGAAWAWRAARRAATLPAFENVRAQLAADVSACRALDPTGAGR</sequence>
<evidence type="ECO:0000313" key="2">
    <source>
        <dbReference type="EMBL" id="MDP4302800.1"/>
    </source>
</evidence>
<comment type="caution">
    <text evidence="2">The sequence shown here is derived from an EMBL/GenBank/DDBJ whole genome shotgun (WGS) entry which is preliminary data.</text>
</comment>
<organism evidence="2 3">
    <name type="scientific">Leptothrix discophora</name>
    <dbReference type="NCBI Taxonomy" id="89"/>
    <lineage>
        <taxon>Bacteria</taxon>
        <taxon>Pseudomonadati</taxon>
        <taxon>Pseudomonadota</taxon>
        <taxon>Betaproteobacteria</taxon>
        <taxon>Burkholderiales</taxon>
        <taxon>Sphaerotilaceae</taxon>
        <taxon>Leptothrix</taxon>
    </lineage>
</organism>
<keyword evidence="1" id="KW-0812">Transmembrane</keyword>
<gene>
    <name evidence="2" type="ORF">Q8X39_19350</name>
</gene>
<evidence type="ECO:0008006" key="4">
    <source>
        <dbReference type="Google" id="ProtNLM"/>
    </source>
</evidence>
<keyword evidence="1" id="KW-1133">Transmembrane helix</keyword>
<keyword evidence="1" id="KW-0472">Membrane</keyword>
<dbReference type="EMBL" id="JAUZEE010000015">
    <property type="protein sequence ID" value="MDP4302800.1"/>
    <property type="molecule type" value="Genomic_DNA"/>
</dbReference>
<accession>A0ABT9G8K0</accession>
<dbReference type="RefSeq" id="WP_305751341.1">
    <property type="nucleotide sequence ID" value="NZ_JAUZEE010000015.1"/>
</dbReference>
<evidence type="ECO:0000256" key="1">
    <source>
        <dbReference type="SAM" id="Phobius"/>
    </source>
</evidence>
<evidence type="ECO:0000313" key="3">
    <source>
        <dbReference type="Proteomes" id="UP001235760"/>
    </source>
</evidence>
<feature type="transmembrane region" description="Helical" evidence="1">
    <location>
        <begin position="81"/>
        <end position="100"/>
    </location>
</feature>